<gene>
    <name evidence="4" type="ordered locus">Hoch_3093</name>
</gene>
<proteinExistence type="predicted"/>
<reference evidence="4 5" key="1">
    <citation type="journal article" date="2010" name="Stand. Genomic Sci.">
        <title>Complete genome sequence of Haliangium ochraceum type strain (SMP-2).</title>
        <authorList>
            <consortium name="US DOE Joint Genome Institute (JGI-PGF)"/>
            <person name="Ivanova N."/>
            <person name="Daum C."/>
            <person name="Lang E."/>
            <person name="Abt B."/>
            <person name="Kopitz M."/>
            <person name="Saunders E."/>
            <person name="Lapidus A."/>
            <person name="Lucas S."/>
            <person name="Glavina Del Rio T."/>
            <person name="Nolan M."/>
            <person name="Tice H."/>
            <person name="Copeland A."/>
            <person name="Cheng J.F."/>
            <person name="Chen F."/>
            <person name="Bruce D."/>
            <person name="Goodwin L."/>
            <person name="Pitluck S."/>
            <person name="Mavromatis K."/>
            <person name="Pati A."/>
            <person name="Mikhailova N."/>
            <person name="Chen A."/>
            <person name="Palaniappan K."/>
            <person name="Land M."/>
            <person name="Hauser L."/>
            <person name="Chang Y.J."/>
            <person name="Jeffries C.D."/>
            <person name="Detter J.C."/>
            <person name="Brettin T."/>
            <person name="Rohde M."/>
            <person name="Goker M."/>
            <person name="Bristow J."/>
            <person name="Markowitz V."/>
            <person name="Eisen J.A."/>
            <person name="Hugenholtz P."/>
            <person name="Kyrpides N.C."/>
            <person name="Klenk H.P."/>
        </authorList>
    </citation>
    <scope>NUCLEOTIDE SEQUENCE [LARGE SCALE GENOMIC DNA]</scope>
    <source>
        <strain evidence="5">DSM 14365 / CIP 107738 / JCM 11303 / AJ 13395 / SMP-2</strain>
    </source>
</reference>
<dbReference type="PANTHER" id="PTHR45737:SF6">
    <property type="entry name" value="VON WILLEBRAND FACTOR A DOMAIN-CONTAINING PROTEIN 5A"/>
    <property type="match status" value="1"/>
</dbReference>
<dbReference type="eggNOG" id="COG2304">
    <property type="taxonomic scope" value="Bacteria"/>
</dbReference>
<dbReference type="Gene3D" id="3.40.50.410">
    <property type="entry name" value="von Willebrand factor, type A domain"/>
    <property type="match status" value="1"/>
</dbReference>
<protein>
    <submittedName>
        <fullName evidence="4">von Willebrand factor type A</fullName>
    </submittedName>
</protein>
<dbReference type="InterPro" id="IPR002035">
    <property type="entry name" value="VWF_A"/>
</dbReference>
<organism evidence="4 5">
    <name type="scientific">Haliangium ochraceum (strain DSM 14365 / JCM 11303 / SMP-2)</name>
    <dbReference type="NCBI Taxonomy" id="502025"/>
    <lineage>
        <taxon>Bacteria</taxon>
        <taxon>Pseudomonadati</taxon>
        <taxon>Myxococcota</taxon>
        <taxon>Polyangia</taxon>
        <taxon>Haliangiales</taxon>
        <taxon>Kofleriaceae</taxon>
        <taxon>Haliangium</taxon>
    </lineage>
</organism>
<evidence type="ECO:0000256" key="2">
    <source>
        <dbReference type="SAM" id="SignalP"/>
    </source>
</evidence>
<keyword evidence="2" id="KW-0732">Signal</keyword>
<feature type="chain" id="PRO_5003011490" evidence="2">
    <location>
        <begin position="23"/>
        <end position="340"/>
    </location>
</feature>
<feature type="domain" description="VWFA" evidence="3">
    <location>
        <begin position="271"/>
        <end position="340"/>
    </location>
</feature>
<accession>D0LS99</accession>
<dbReference type="PROSITE" id="PS50234">
    <property type="entry name" value="VWFA"/>
    <property type="match status" value="1"/>
</dbReference>
<evidence type="ECO:0000313" key="4">
    <source>
        <dbReference type="EMBL" id="ACY15598.1"/>
    </source>
</evidence>
<dbReference type="Proteomes" id="UP000001880">
    <property type="component" value="Chromosome"/>
</dbReference>
<dbReference type="KEGG" id="hoh:Hoch_3093"/>
<dbReference type="PANTHER" id="PTHR45737">
    <property type="entry name" value="VON WILLEBRAND FACTOR A DOMAIN-CONTAINING PROTEIN 5A"/>
    <property type="match status" value="1"/>
</dbReference>
<sequence>MRRVLIISLLVLLSGCAVPVRAPIDVRVTVKAKGKLRVPAPSAAGAEAEVYLPPPPAPVALEGAPVPEFFGIPLDDAQDIVFVLDVSGSMEEPASGRIAELSVLPPAASHPDGPPPPPPGSGPGAPPSGAEPGPPADAYGPGDPCAAPDYQPEPPYEGDPCAPFEPYGPGDPRSIGGYDERPAGELGPEYPADEPAAPLVPRKIDVARAELVHAIERLEPGTRMNVLFFNNRLEAMAATIVGLDEPGRDALVHFVLSTEPYGPTALAPALRTALSMNPRRLVLLSDGLGNVGGDASAVLRDAREAMLGGVRIDTIGIGQAQDDRLLRALAEESGGLYQAL</sequence>
<dbReference type="AlphaFoldDB" id="D0LS99"/>
<dbReference type="EMBL" id="CP001804">
    <property type="protein sequence ID" value="ACY15598.1"/>
    <property type="molecule type" value="Genomic_DNA"/>
</dbReference>
<feature type="region of interest" description="Disordered" evidence="1">
    <location>
        <begin position="104"/>
        <end position="197"/>
    </location>
</feature>
<feature type="signal peptide" evidence="2">
    <location>
        <begin position="1"/>
        <end position="22"/>
    </location>
</feature>
<dbReference type="STRING" id="502025.Hoch_3093"/>
<evidence type="ECO:0000259" key="3">
    <source>
        <dbReference type="PROSITE" id="PS50234"/>
    </source>
</evidence>
<dbReference type="SMART" id="SM00327">
    <property type="entry name" value="VWA"/>
    <property type="match status" value="1"/>
</dbReference>
<dbReference type="HOGENOM" id="CLU_815774_0_0_7"/>
<evidence type="ECO:0000256" key="1">
    <source>
        <dbReference type="SAM" id="MobiDB-lite"/>
    </source>
</evidence>
<feature type="compositionally biased region" description="Low complexity" evidence="1">
    <location>
        <begin position="127"/>
        <end position="149"/>
    </location>
</feature>
<evidence type="ECO:0000313" key="5">
    <source>
        <dbReference type="Proteomes" id="UP000001880"/>
    </source>
</evidence>
<dbReference type="InterPro" id="IPR036465">
    <property type="entry name" value="vWFA_dom_sf"/>
</dbReference>
<keyword evidence="5" id="KW-1185">Reference proteome</keyword>
<feature type="compositionally biased region" description="Pro residues" evidence="1">
    <location>
        <begin position="112"/>
        <end position="126"/>
    </location>
</feature>
<dbReference type="Pfam" id="PF13768">
    <property type="entry name" value="VWA_3"/>
    <property type="match status" value="1"/>
</dbReference>
<dbReference type="PROSITE" id="PS51257">
    <property type="entry name" value="PROKAR_LIPOPROTEIN"/>
    <property type="match status" value="1"/>
</dbReference>
<name>D0LS99_HALO1</name>
<dbReference type="SUPFAM" id="SSF53300">
    <property type="entry name" value="vWA-like"/>
    <property type="match status" value="1"/>
</dbReference>